<feature type="transmembrane region" description="Helical" evidence="1">
    <location>
        <begin position="12"/>
        <end position="28"/>
    </location>
</feature>
<gene>
    <name evidence="2" type="ORF">BEP19_16870</name>
</gene>
<proteinExistence type="predicted"/>
<keyword evidence="1" id="KW-0812">Transmembrane</keyword>
<feature type="transmembrane region" description="Helical" evidence="1">
    <location>
        <begin position="48"/>
        <end position="65"/>
    </location>
</feature>
<dbReference type="RefSeq" id="WP_120188162.1">
    <property type="nucleotide sequence ID" value="NZ_MCHY01000003.1"/>
</dbReference>
<accession>A0A419SQ57</accession>
<feature type="transmembrane region" description="Helical" evidence="1">
    <location>
        <begin position="72"/>
        <end position="94"/>
    </location>
</feature>
<reference evidence="2 3" key="1">
    <citation type="submission" date="2016-08" db="EMBL/GenBank/DDBJ databases">
        <title>Novel Firmicute Genomes.</title>
        <authorList>
            <person name="Poppleton D.I."/>
            <person name="Gribaldo S."/>
        </authorList>
    </citation>
    <scope>NUCLEOTIDE SEQUENCE [LARGE SCALE GENOMIC DNA]</scope>
    <source>
        <strain evidence="2 3">RAOx-1</strain>
    </source>
</reference>
<dbReference type="AlphaFoldDB" id="A0A419SQ57"/>
<keyword evidence="1" id="KW-1133">Transmembrane helix</keyword>
<feature type="transmembrane region" description="Helical" evidence="1">
    <location>
        <begin position="114"/>
        <end position="138"/>
    </location>
</feature>
<evidence type="ECO:0000313" key="3">
    <source>
        <dbReference type="Proteomes" id="UP000284219"/>
    </source>
</evidence>
<organism evidence="2 3">
    <name type="scientific">Ammoniphilus oxalaticus</name>
    <dbReference type="NCBI Taxonomy" id="66863"/>
    <lineage>
        <taxon>Bacteria</taxon>
        <taxon>Bacillati</taxon>
        <taxon>Bacillota</taxon>
        <taxon>Bacilli</taxon>
        <taxon>Bacillales</taxon>
        <taxon>Paenibacillaceae</taxon>
        <taxon>Aneurinibacillus group</taxon>
        <taxon>Ammoniphilus</taxon>
    </lineage>
</organism>
<dbReference type="OrthoDB" id="2455358at2"/>
<keyword evidence="1" id="KW-0472">Membrane</keyword>
<sequence>MNFIRSLYIRKILWLVGLIILSIISLNFENQLKQTASETFDTLSVFWSKPIISVLFGFYVSLIFVKKWSININLSLLWCVAIPCTLVSFGYPILATLSSIGLLPENIESSPVPFWLLKLFLFDVFGIITGLTLILGFFSQNQE</sequence>
<name>A0A419SQ57_9BACL</name>
<evidence type="ECO:0000313" key="2">
    <source>
        <dbReference type="EMBL" id="RKD26509.1"/>
    </source>
</evidence>
<protein>
    <submittedName>
        <fullName evidence="2">Uncharacterized protein</fullName>
    </submittedName>
</protein>
<dbReference type="EMBL" id="MCHY01000003">
    <property type="protein sequence ID" value="RKD26509.1"/>
    <property type="molecule type" value="Genomic_DNA"/>
</dbReference>
<evidence type="ECO:0000256" key="1">
    <source>
        <dbReference type="SAM" id="Phobius"/>
    </source>
</evidence>
<keyword evidence="3" id="KW-1185">Reference proteome</keyword>
<dbReference type="Proteomes" id="UP000284219">
    <property type="component" value="Unassembled WGS sequence"/>
</dbReference>
<comment type="caution">
    <text evidence="2">The sequence shown here is derived from an EMBL/GenBank/DDBJ whole genome shotgun (WGS) entry which is preliminary data.</text>
</comment>